<dbReference type="InterPro" id="IPR018225">
    <property type="entry name" value="Transaldolase_AS"/>
</dbReference>
<evidence type="ECO:0000256" key="1">
    <source>
        <dbReference type="ARBA" id="ARBA00004496"/>
    </source>
</evidence>
<comment type="catalytic activity">
    <reaction evidence="8 9">
        <text>D-sedoheptulose 7-phosphate + D-glyceraldehyde 3-phosphate = D-erythrose 4-phosphate + beta-D-fructose 6-phosphate</text>
        <dbReference type="Rhea" id="RHEA:17053"/>
        <dbReference type="ChEBI" id="CHEBI:16897"/>
        <dbReference type="ChEBI" id="CHEBI:57483"/>
        <dbReference type="ChEBI" id="CHEBI:57634"/>
        <dbReference type="ChEBI" id="CHEBI:59776"/>
        <dbReference type="EC" id="2.2.1.2"/>
    </reaction>
</comment>
<feature type="active site" description="Schiff-base intermediate with substrate" evidence="9">
    <location>
        <position position="83"/>
    </location>
</feature>
<keyword evidence="11" id="KW-1185">Reference proteome</keyword>
<dbReference type="EMBL" id="ATDP01000076">
    <property type="protein sequence ID" value="EQB16372.1"/>
    <property type="molecule type" value="Genomic_DNA"/>
</dbReference>
<gene>
    <name evidence="9" type="primary">tal</name>
    <name evidence="10" type="ORF">RLDS_07835</name>
</gene>
<dbReference type="Gene3D" id="3.20.20.70">
    <property type="entry name" value="Aldolase class I"/>
    <property type="match status" value="1"/>
</dbReference>
<protein>
    <recommendedName>
        <fullName evidence="9">Probable transaldolase</fullName>
        <ecNumber evidence="9">2.2.1.2</ecNumber>
    </recommendedName>
</protein>
<dbReference type="PANTHER" id="PTHR10683:SF40">
    <property type="entry name" value="FRUCTOSE-6-PHOSPHATE ALDOLASE 1-RELATED"/>
    <property type="match status" value="1"/>
</dbReference>
<dbReference type="EC" id="2.2.1.2" evidence="9"/>
<comment type="subcellular location">
    <subcellularLocation>
        <location evidence="1 9">Cytoplasm</location>
    </subcellularLocation>
</comment>
<evidence type="ECO:0000256" key="4">
    <source>
        <dbReference type="ARBA" id="ARBA00022490"/>
    </source>
</evidence>
<dbReference type="InterPro" id="IPR004731">
    <property type="entry name" value="Transaldolase_3B/F6P_aldolase"/>
</dbReference>
<proteinExistence type="inferred from homology"/>
<accession>T0HTF7</accession>
<dbReference type="eggNOG" id="COG0176">
    <property type="taxonomic scope" value="Bacteria"/>
</dbReference>
<dbReference type="OrthoDB" id="9807051at2"/>
<evidence type="ECO:0000256" key="3">
    <source>
        <dbReference type="ARBA" id="ARBA00005740"/>
    </source>
</evidence>
<evidence type="ECO:0000313" key="10">
    <source>
        <dbReference type="EMBL" id="EQB16372.1"/>
    </source>
</evidence>
<dbReference type="InterPro" id="IPR001585">
    <property type="entry name" value="TAL/FSA"/>
</dbReference>
<name>T0HTF7_9SPHN</name>
<dbReference type="GO" id="GO:0016832">
    <property type="term" value="F:aldehyde-lyase activity"/>
    <property type="evidence" value="ECO:0007669"/>
    <property type="project" value="InterPro"/>
</dbReference>
<dbReference type="PATRIC" id="fig|1331060.3.peg.1485"/>
<dbReference type="GO" id="GO:0042182">
    <property type="term" value="P:ketone catabolic process"/>
    <property type="evidence" value="ECO:0007669"/>
    <property type="project" value="UniProtKB-ARBA"/>
</dbReference>
<dbReference type="GO" id="GO:0006098">
    <property type="term" value="P:pentose-phosphate shunt"/>
    <property type="evidence" value="ECO:0007669"/>
    <property type="project" value="UniProtKB-UniRule"/>
</dbReference>
<dbReference type="Pfam" id="PF00923">
    <property type="entry name" value="TAL_FSA"/>
    <property type="match status" value="1"/>
</dbReference>
<keyword evidence="4 9" id="KW-0963">Cytoplasm</keyword>
<dbReference type="Proteomes" id="UP000015531">
    <property type="component" value="Unassembled WGS sequence"/>
</dbReference>
<dbReference type="RefSeq" id="WP_021225378.1">
    <property type="nucleotide sequence ID" value="NZ_ATDP01000076.1"/>
</dbReference>
<evidence type="ECO:0000256" key="8">
    <source>
        <dbReference type="ARBA" id="ARBA00048810"/>
    </source>
</evidence>
<dbReference type="HAMAP" id="MF_00494">
    <property type="entry name" value="Transaldolase_3b"/>
    <property type="match status" value="1"/>
</dbReference>
<comment type="similarity">
    <text evidence="3 9">Belongs to the transaldolase family. Type 3B subfamily.</text>
</comment>
<dbReference type="NCBIfam" id="TIGR00875">
    <property type="entry name" value="fsa_talC_mipB"/>
    <property type="match status" value="1"/>
</dbReference>
<evidence type="ECO:0000256" key="7">
    <source>
        <dbReference type="ARBA" id="ARBA00023270"/>
    </source>
</evidence>
<evidence type="ECO:0000313" key="11">
    <source>
        <dbReference type="Proteomes" id="UP000015531"/>
    </source>
</evidence>
<keyword evidence="6 9" id="KW-0570">Pentose shunt</keyword>
<organism evidence="10 11">
    <name type="scientific">Sphingobium lactosutens DS20</name>
    <dbReference type="NCBI Taxonomy" id="1331060"/>
    <lineage>
        <taxon>Bacteria</taxon>
        <taxon>Pseudomonadati</taxon>
        <taxon>Pseudomonadota</taxon>
        <taxon>Alphaproteobacteria</taxon>
        <taxon>Sphingomonadales</taxon>
        <taxon>Sphingomonadaceae</taxon>
        <taxon>Sphingobium</taxon>
    </lineage>
</organism>
<comment type="caution">
    <text evidence="10">The sequence shown here is derived from an EMBL/GenBank/DDBJ whole genome shotgun (WGS) entry which is preliminary data.</text>
</comment>
<evidence type="ECO:0000256" key="6">
    <source>
        <dbReference type="ARBA" id="ARBA00023126"/>
    </source>
</evidence>
<evidence type="ECO:0000256" key="2">
    <source>
        <dbReference type="ARBA" id="ARBA00004857"/>
    </source>
</evidence>
<evidence type="ECO:0000256" key="5">
    <source>
        <dbReference type="ARBA" id="ARBA00022679"/>
    </source>
</evidence>
<dbReference type="CDD" id="cd00956">
    <property type="entry name" value="Transaldolase_FSA"/>
    <property type="match status" value="1"/>
</dbReference>
<dbReference type="GO" id="GO:0005975">
    <property type="term" value="P:carbohydrate metabolic process"/>
    <property type="evidence" value="ECO:0007669"/>
    <property type="project" value="InterPro"/>
</dbReference>
<dbReference type="FunFam" id="3.20.20.70:FF:000018">
    <property type="entry name" value="Probable transaldolase"/>
    <property type="match status" value="1"/>
</dbReference>
<sequence length="217" mass="23423">MKFFVDTADTADIRELAATGLLDGVTTNPTLIHKSGRKFMEVVEEICGIVDGPVSAEVVALDHETMMKEAEILRKIADNVCIKVPLTIDGLKTCKALTDEGTLVNVTLCFSANQALLAAKAGASFISPFVGRHDDNGFDGLKLIEDIRLIYDNYQFDTEILAASLRHPIHVLECAKIGADVITAPPAVIKMLSKHVLTDKGLEGFAADWAKTGQTIL</sequence>
<dbReference type="SUPFAM" id="SSF51569">
    <property type="entry name" value="Aldolase"/>
    <property type="match status" value="1"/>
</dbReference>
<dbReference type="InterPro" id="IPR033919">
    <property type="entry name" value="TSA/FSA_arc/bac"/>
</dbReference>
<evidence type="ECO:0000256" key="9">
    <source>
        <dbReference type="HAMAP-Rule" id="MF_00494"/>
    </source>
</evidence>
<dbReference type="GO" id="GO:0005737">
    <property type="term" value="C:cytoplasm"/>
    <property type="evidence" value="ECO:0007669"/>
    <property type="project" value="UniProtKB-SubCell"/>
</dbReference>
<dbReference type="PANTHER" id="PTHR10683">
    <property type="entry name" value="TRANSALDOLASE"/>
    <property type="match status" value="1"/>
</dbReference>
<dbReference type="InterPro" id="IPR013785">
    <property type="entry name" value="Aldolase_TIM"/>
</dbReference>
<dbReference type="AlphaFoldDB" id="T0HTF7"/>
<dbReference type="GO" id="GO:0004801">
    <property type="term" value="F:transaldolase activity"/>
    <property type="evidence" value="ECO:0007669"/>
    <property type="project" value="UniProtKB-UniRule"/>
</dbReference>
<comment type="function">
    <text evidence="9">Transaldolase is important for the balance of metabolites in the pentose-phosphate pathway.</text>
</comment>
<keyword evidence="5 9" id="KW-0808">Transferase</keyword>
<keyword evidence="7 9" id="KW-0704">Schiff base</keyword>
<dbReference type="InterPro" id="IPR022999">
    <property type="entry name" value="Transaldolase_3B"/>
</dbReference>
<comment type="pathway">
    <text evidence="2 9">Carbohydrate degradation; pentose phosphate pathway; D-glyceraldehyde 3-phosphate and beta-D-fructose 6-phosphate from D-ribose 5-phosphate and D-xylulose 5-phosphate (non-oxidative stage): step 2/3.</text>
</comment>
<dbReference type="PROSITE" id="PS01054">
    <property type="entry name" value="TRANSALDOLASE_1"/>
    <property type="match status" value="1"/>
</dbReference>
<reference evidence="10 11" key="1">
    <citation type="journal article" date="2013" name="Genome Announc.">
        <title>Draft Genome Sequence of Sphingobium lactosutens Strain DS20T, Isolated from a Hexachlorocyclohexane Dumpsite.</title>
        <authorList>
            <person name="Kumar R."/>
            <person name="Dwivedi V."/>
            <person name="Negi V."/>
            <person name="Khurana J.P."/>
            <person name="Lal R."/>
        </authorList>
    </citation>
    <scope>NUCLEOTIDE SEQUENCE [LARGE SCALE GENOMIC DNA]</scope>
    <source>
        <strain evidence="10 11">DS20</strain>
    </source>
</reference>
<dbReference type="UniPathway" id="UPA00115">
    <property type="reaction ID" value="UER00414"/>
</dbReference>